<proteinExistence type="predicted"/>
<dbReference type="InParanoid" id="A0A2G5EQA6"/>
<name>A0A2G5EQA6_AQUCA</name>
<reference evidence="1 2" key="1">
    <citation type="submission" date="2017-09" db="EMBL/GenBank/DDBJ databases">
        <title>WGS assembly of Aquilegia coerulea Goldsmith.</title>
        <authorList>
            <person name="Hodges S."/>
            <person name="Kramer E."/>
            <person name="Nordborg M."/>
            <person name="Tomkins J."/>
            <person name="Borevitz J."/>
            <person name="Derieg N."/>
            <person name="Yan J."/>
            <person name="Mihaltcheva S."/>
            <person name="Hayes R.D."/>
            <person name="Rokhsar D."/>
        </authorList>
    </citation>
    <scope>NUCLEOTIDE SEQUENCE [LARGE SCALE GENOMIC DNA]</scope>
    <source>
        <strain evidence="2">cv. Goldsmith</strain>
    </source>
</reference>
<organism evidence="1 2">
    <name type="scientific">Aquilegia coerulea</name>
    <name type="common">Rocky mountain columbine</name>
    <dbReference type="NCBI Taxonomy" id="218851"/>
    <lineage>
        <taxon>Eukaryota</taxon>
        <taxon>Viridiplantae</taxon>
        <taxon>Streptophyta</taxon>
        <taxon>Embryophyta</taxon>
        <taxon>Tracheophyta</taxon>
        <taxon>Spermatophyta</taxon>
        <taxon>Magnoliopsida</taxon>
        <taxon>Ranunculales</taxon>
        <taxon>Ranunculaceae</taxon>
        <taxon>Thalictroideae</taxon>
        <taxon>Aquilegia</taxon>
    </lineage>
</organism>
<evidence type="ECO:0000313" key="2">
    <source>
        <dbReference type="Proteomes" id="UP000230069"/>
    </source>
</evidence>
<gene>
    <name evidence="1" type="ORF">AQUCO_00500078v1</name>
</gene>
<keyword evidence="2" id="KW-1185">Reference proteome</keyword>
<accession>A0A2G5EQA6</accession>
<evidence type="ECO:0000313" key="1">
    <source>
        <dbReference type="EMBL" id="PIA57913.1"/>
    </source>
</evidence>
<dbReference type="AlphaFoldDB" id="A0A2G5EQA6"/>
<sequence>MGIYTILSSMVFSAMLFKTTFNFWQPYPPSVLTWLIFLLFTFICSSNSSAEEYLKVLNPSYNSKYALALLSPQQS</sequence>
<dbReference type="EMBL" id="KZ305022">
    <property type="protein sequence ID" value="PIA57913.1"/>
    <property type="molecule type" value="Genomic_DNA"/>
</dbReference>
<protein>
    <submittedName>
        <fullName evidence="1">Uncharacterized protein</fullName>
    </submittedName>
</protein>
<dbReference type="Proteomes" id="UP000230069">
    <property type="component" value="Unassembled WGS sequence"/>
</dbReference>